<dbReference type="RefSeq" id="WP_128956931.1">
    <property type="nucleotide sequence ID" value="NZ_RKMK01000053.1"/>
</dbReference>
<dbReference type="InterPro" id="IPR050319">
    <property type="entry name" value="ABC_transp_ATP-bind"/>
</dbReference>
<proteinExistence type="inferred from homology"/>
<evidence type="ECO:0000256" key="5">
    <source>
        <dbReference type="ARBA" id="ARBA00022840"/>
    </source>
</evidence>
<dbReference type="PROSITE" id="PS50893">
    <property type="entry name" value="ABC_TRANSPORTER_2"/>
    <property type="match status" value="1"/>
</dbReference>
<dbReference type="InterPro" id="IPR003439">
    <property type="entry name" value="ABC_transporter-like_ATP-bd"/>
</dbReference>
<dbReference type="Pfam" id="PF08352">
    <property type="entry name" value="oligo_HPY"/>
    <property type="match status" value="1"/>
</dbReference>
<evidence type="ECO:0000256" key="6">
    <source>
        <dbReference type="ARBA" id="ARBA00024722"/>
    </source>
</evidence>
<dbReference type="FunFam" id="3.40.50.300:FF:000016">
    <property type="entry name" value="Oligopeptide ABC transporter ATP-binding component"/>
    <property type="match status" value="1"/>
</dbReference>
<dbReference type="GO" id="GO:0005886">
    <property type="term" value="C:plasma membrane"/>
    <property type="evidence" value="ECO:0007669"/>
    <property type="project" value="UniProtKB-SubCell"/>
</dbReference>
<dbReference type="CDD" id="cd03257">
    <property type="entry name" value="ABC_NikE_OppD_transporters"/>
    <property type="match status" value="1"/>
</dbReference>
<evidence type="ECO:0000313" key="10">
    <source>
        <dbReference type="Proteomes" id="UP000290174"/>
    </source>
</evidence>
<feature type="region of interest" description="Disordered" evidence="7">
    <location>
        <begin position="266"/>
        <end position="285"/>
    </location>
</feature>
<dbReference type="InterPro" id="IPR003593">
    <property type="entry name" value="AAA+_ATPase"/>
</dbReference>
<dbReference type="Gene3D" id="3.40.50.300">
    <property type="entry name" value="P-loop containing nucleotide triphosphate hydrolases"/>
    <property type="match status" value="1"/>
</dbReference>
<dbReference type="Proteomes" id="UP000290174">
    <property type="component" value="Unassembled WGS sequence"/>
</dbReference>
<comment type="function">
    <text evidence="6">Involved in beta-(1--&gt;2)glucan export. Transmembrane domains (TMD) form a pore in the inner membrane and the ATP-binding domain (NBD) is responsible for energy generation.</text>
</comment>
<dbReference type="GO" id="GO:0055085">
    <property type="term" value="P:transmembrane transport"/>
    <property type="evidence" value="ECO:0007669"/>
    <property type="project" value="UniProtKB-ARBA"/>
</dbReference>
<comment type="caution">
    <text evidence="9">The sequence shown here is derived from an EMBL/GenBank/DDBJ whole genome shotgun (WGS) entry which is preliminary data.</text>
</comment>
<dbReference type="SMART" id="SM00382">
    <property type="entry name" value="AAA"/>
    <property type="match status" value="1"/>
</dbReference>
<name>A0A4Q0Q926_9BRAD</name>
<dbReference type="PANTHER" id="PTHR43776:SF7">
    <property type="entry name" value="D,D-DIPEPTIDE TRANSPORT ATP-BINDING PROTEIN DDPF-RELATED"/>
    <property type="match status" value="1"/>
</dbReference>
<organism evidence="9 10">
    <name type="scientific">Bradyrhizobium zhanjiangense</name>
    <dbReference type="NCBI Taxonomy" id="1325107"/>
    <lineage>
        <taxon>Bacteria</taxon>
        <taxon>Pseudomonadati</taxon>
        <taxon>Pseudomonadota</taxon>
        <taxon>Alphaproteobacteria</taxon>
        <taxon>Hyphomicrobiales</taxon>
        <taxon>Nitrobacteraceae</taxon>
        <taxon>Bradyrhizobium</taxon>
    </lineage>
</organism>
<evidence type="ECO:0000256" key="7">
    <source>
        <dbReference type="SAM" id="MobiDB-lite"/>
    </source>
</evidence>
<keyword evidence="4" id="KW-0547">Nucleotide-binding</keyword>
<evidence type="ECO:0000313" key="9">
    <source>
        <dbReference type="EMBL" id="RXG85856.1"/>
    </source>
</evidence>
<dbReference type="InterPro" id="IPR017871">
    <property type="entry name" value="ABC_transporter-like_CS"/>
</dbReference>
<comment type="similarity">
    <text evidence="2">Belongs to the ABC transporter superfamily.</text>
</comment>
<evidence type="ECO:0000256" key="2">
    <source>
        <dbReference type="ARBA" id="ARBA00005417"/>
    </source>
</evidence>
<evidence type="ECO:0000256" key="4">
    <source>
        <dbReference type="ARBA" id="ARBA00022741"/>
    </source>
</evidence>
<dbReference type="PROSITE" id="PS00211">
    <property type="entry name" value="ABC_TRANSPORTER_1"/>
    <property type="match status" value="1"/>
</dbReference>
<sequence>MTRITPPLLQADRLVRHYHLREGMFQRPAKVYAINGLSLALARGETLGLVGESGCGKSTAGRLLIGLERLDSGVVSFDGEALPPIGHAPWRRLRTRIQMVFQDPLGALDPRSTIGTQIAEPIDIHRLGSKSEREDRVDALLTDVGLGSDHIKRFPHELSGGQRQRAVLARALATDPDLLVCDEPVSALDVSIQAQVINLLHDLQERRRMAMIFISHDLRVVRQICDRIAVMYLGAIVEEGLSDTVLLDPLHPYSRALVSAVPRPGRHRDRTILQGDPPSPAARPSGCAFHPRCPAARPFCARFAPELRSVPDGRRVACHLVGDGAERGGEE</sequence>
<dbReference type="InterPro" id="IPR013563">
    <property type="entry name" value="Oligopep_ABC_C"/>
</dbReference>
<dbReference type="InterPro" id="IPR027417">
    <property type="entry name" value="P-loop_NTPase"/>
</dbReference>
<evidence type="ECO:0000259" key="8">
    <source>
        <dbReference type="PROSITE" id="PS50893"/>
    </source>
</evidence>
<keyword evidence="5 9" id="KW-0067">ATP-binding</keyword>
<accession>A0A4Q0Q926</accession>
<dbReference type="PANTHER" id="PTHR43776">
    <property type="entry name" value="TRANSPORT ATP-BINDING PROTEIN"/>
    <property type="match status" value="1"/>
</dbReference>
<protein>
    <submittedName>
        <fullName evidence="9">ATP-binding cassette domain-containing protein</fullName>
    </submittedName>
</protein>
<keyword evidence="3" id="KW-0813">Transport</keyword>
<comment type="subcellular location">
    <subcellularLocation>
        <location evidence="1">Cell inner membrane</location>
        <topology evidence="1">Peripheral membrane protein</topology>
    </subcellularLocation>
</comment>
<dbReference type="EMBL" id="RKMK01000053">
    <property type="protein sequence ID" value="RXG85856.1"/>
    <property type="molecule type" value="Genomic_DNA"/>
</dbReference>
<evidence type="ECO:0000256" key="3">
    <source>
        <dbReference type="ARBA" id="ARBA00022448"/>
    </source>
</evidence>
<feature type="domain" description="ABC transporter" evidence="8">
    <location>
        <begin position="9"/>
        <end position="258"/>
    </location>
</feature>
<dbReference type="NCBIfam" id="TIGR01727">
    <property type="entry name" value="oligo_HPY"/>
    <property type="match status" value="1"/>
</dbReference>
<gene>
    <name evidence="9" type="ORF">EAS61_34915</name>
</gene>
<dbReference type="SUPFAM" id="SSF52540">
    <property type="entry name" value="P-loop containing nucleoside triphosphate hydrolases"/>
    <property type="match status" value="1"/>
</dbReference>
<dbReference type="GO" id="GO:0015833">
    <property type="term" value="P:peptide transport"/>
    <property type="evidence" value="ECO:0007669"/>
    <property type="project" value="InterPro"/>
</dbReference>
<evidence type="ECO:0000256" key="1">
    <source>
        <dbReference type="ARBA" id="ARBA00004417"/>
    </source>
</evidence>
<dbReference type="GO" id="GO:0005524">
    <property type="term" value="F:ATP binding"/>
    <property type="evidence" value="ECO:0007669"/>
    <property type="project" value="UniProtKB-KW"/>
</dbReference>
<dbReference type="AlphaFoldDB" id="A0A4Q0Q926"/>
<dbReference type="Pfam" id="PF00005">
    <property type="entry name" value="ABC_tran"/>
    <property type="match status" value="1"/>
</dbReference>
<reference evidence="9 10" key="1">
    <citation type="submission" date="2018-11" db="EMBL/GenBank/DDBJ databases">
        <title>Bradyrhizobium sp. nov., isolated from effective nodules of peanut in China.</title>
        <authorList>
            <person name="Li Y."/>
        </authorList>
    </citation>
    <scope>NUCLEOTIDE SEQUENCE [LARGE SCALE GENOMIC DNA]</scope>
    <source>
        <strain evidence="9 10">CCBAU 51770</strain>
    </source>
</reference>
<dbReference type="GO" id="GO:0016887">
    <property type="term" value="F:ATP hydrolysis activity"/>
    <property type="evidence" value="ECO:0007669"/>
    <property type="project" value="InterPro"/>
</dbReference>